<evidence type="ECO:0000313" key="3">
    <source>
        <dbReference type="Proteomes" id="UP001198182"/>
    </source>
</evidence>
<evidence type="ECO:0000256" key="1">
    <source>
        <dbReference type="SAM" id="Phobius"/>
    </source>
</evidence>
<keyword evidence="1" id="KW-0812">Transmembrane</keyword>
<accession>A0AAE3E8U0</accession>
<reference evidence="2" key="1">
    <citation type="submission" date="2021-10" db="EMBL/GenBank/DDBJ databases">
        <title>Anaerobic single-cell dispensing facilitates the cultivation of human gut bacteria.</title>
        <authorList>
            <person name="Afrizal A."/>
        </authorList>
    </citation>
    <scope>NUCLEOTIDE SEQUENCE</scope>
    <source>
        <strain evidence="2">CLA-AA-H215</strain>
    </source>
</reference>
<organism evidence="2 3">
    <name type="scientific">Hominifimenecus microfluidus</name>
    <dbReference type="NCBI Taxonomy" id="2885348"/>
    <lineage>
        <taxon>Bacteria</taxon>
        <taxon>Bacillati</taxon>
        <taxon>Bacillota</taxon>
        <taxon>Clostridia</taxon>
        <taxon>Lachnospirales</taxon>
        <taxon>Lachnospiraceae</taxon>
        <taxon>Hominifimenecus</taxon>
    </lineage>
</organism>
<feature type="transmembrane region" description="Helical" evidence="1">
    <location>
        <begin position="9"/>
        <end position="27"/>
    </location>
</feature>
<comment type="caution">
    <text evidence="2">The sequence shown here is derived from an EMBL/GenBank/DDBJ whole genome shotgun (WGS) entry which is preliminary data.</text>
</comment>
<dbReference type="EMBL" id="JAJEQR010000008">
    <property type="protein sequence ID" value="MCC2230149.1"/>
    <property type="molecule type" value="Genomic_DNA"/>
</dbReference>
<evidence type="ECO:0000313" key="2">
    <source>
        <dbReference type="EMBL" id="MCC2230149.1"/>
    </source>
</evidence>
<dbReference type="Proteomes" id="UP001198182">
    <property type="component" value="Unassembled WGS sequence"/>
</dbReference>
<sequence length="199" mass="22279">MKKKTIIKAAAYIISVLLVLSYLYILWQGMHPENISKEYRMYYIEHTLKDWPGNGGLHYTYGTIEYFDMEQEPQIKRSVGGWAEPDEEEPGRWTVGENAGLLYDIDDSNGPVIVAFTTTKVMPGVSVEFTANGEVLGSFEPEADSEYSFEIQSLSAGELLLEFHITNPVSPKELGLSQNDSKYGVQLKSLVIRQEGGSV</sequence>
<keyword evidence="1" id="KW-0472">Membrane</keyword>
<proteinExistence type="predicted"/>
<protein>
    <submittedName>
        <fullName evidence="2">Uncharacterized protein</fullName>
    </submittedName>
</protein>
<dbReference type="RefSeq" id="WP_308452859.1">
    <property type="nucleotide sequence ID" value="NZ_JAJEQR010000008.1"/>
</dbReference>
<gene>
    <name evidence="2" type="ORF">LKD81_03920</name>
</gene>
<dbReference type="AlphaFoldDB" id="A0AAE3E8U0"/>
<keyword evidence="3" id="KW-1185">Reference proteome</keyword>
<keyword evidence="1" id="KW-1133">Transmembrane helix</keyword>
<name>A0AAE3E8U0_9FIRM</name>